<evidence type="ECO:0000256" key="8">
    <source>
        <dbReference type="HAMAP-Rule" id="MF_01209"/>
    </source>
</evidence>
<evidence type="ECO:0000256" key="7">
    <source>
        <dbReference type="ARBA" id="ARBA00048816"/>
    </source>
</evidence>
<evidence type="ECO:0000256" key="1">
    <source>
        <dbReference type="ARBA" id="ARBA00005077"/>
    </source>
</evidence>
<dbReference type="Gene3D" id="3.40.50.880">
    <property type="match status" value="1"/>
</dbReference>
<reference evidence="10" key="1">
    <citation type="submission" date="2020-10" db="EMBL/GenBank/DDBJ databases">
        <authorList>
            <person name="Gilroy R."/>
        </authorList>
    </citation>
    <scope>NUCLEOTIDE SEQUENCE</scope>
    <source>
        <strain evidence="10">ChiGjej1B1-19959</strain>
    </source>
</reference>
<comment type="subunit">
    <text evidence="8">Composed of two chains; the small (or glutamine) chain promotes the hydrolysis of glutamine to ammonia, which is used by the large (or ammonia) chain to synthesize carbamoyl phosphate. Tetramer of heterodimers (alpha,beta)4.</text>
</comment>
<feature type="binding site" evidence="8">
    <location>
        <position position="290"/>
    </location>
    <ligand>
        <name>L-glutamine</name>
        <dbReference type="ChEBI" id="CHEBI:58359"/>
    </ligand>
</feature>
<dbReference type="NCBIfam" id="TIGR01368">
    <property type="entry name" value="CPSaseIIsmall"/>
    <property type="match status" value="1"/>
</dbReference>
<feature type="active site" description="Nucleophile" evidence="8">
    <location>
        <position position="248"/>
    </location>
</feature>
<dbReference type="GO" id="GO:0006207">
    <property type="term" value="P:'de novo' pyrimidine nucleobase biosynthetic process"/>
    <property type="evidence" value="ECO:0007669"/>
    <property type="project" value="InterPro"/>
</dbReference>
<dbReference type="SUPFAM" id="SSF52317">
    <property type="entry name" value="Class I glutamine amidotransferase-like"/>
    <property type="match status" value="1"/>
</dbReference>
<dbReference type="SMART" id="SM01097">
    <property type="entry name" value="CPSase_sm_chain"/>
    <property type="match status" value="1"/>
</dbReference>
<comment type="function">
    <text evidence="8">Small subunit of the glutamine-dependent carbamoyl phosphate synthetase (CPSase). CPSase catalyzes the formation of carbamoyl phosphate from the ammonia moiety of glutamine, carbonate, and phosphate donated by ATP, constituting the first step of 2 biosynthetic pathways, one leading to arginine and/or urea and the other to pyrimidine nucleotides. The small subunit (glutamine amidotransferase) binds and cleaves glutamine to supply the large subunit with the substrate ammonia.</text>
</comment>
<feature type="binding site" evidence="8">
    <location>
        <position position="222"/>
    </location>
    <ligand>
        <name>L-glutamine</name>
        <dbReference type="ChEBI" id="CHEBI:58359"/>
    </ligand>
</feature>
<comment type="catalytic activity">
    <reaction evidence="8">
        <text>L-glutamine + H2O = L-glutamate + NH4(+)</text>
        <dbReference type="Rhea" id="RHEA:15889"/>
        <dbReference type="ChEBI" id="CHEBI:15377"/>
        <dbReference type="ChEBI" id="CHEBI:28938"/>
        <dbReference type="ChEBI" id="CHEBI:29985"/>
        <dbReference type="ChEBI" id="CHEBI:58359"/>
    </reaction>
</comment>
<dbReference type="PRINTS" id="PR00097">
    <property type="entry name" value="ANTSNTHASEII"/>
</dbReference>
<feature type="binding site" evidence="8">
    <location>
        <position position="45"/>
    </location>
    <ligand>
        <name>L-glutamine</name>
        <dbReference type="ChEBI" id="CHEBI:58359"/>
    </ligand>
</feature>
<feature type="active site" evidence="8">
    <location>
        <position position="334"/>
    </location>
</feature>
<keyword evidence="5 8" id="KW-0067">ATP-binding</keyword>
<feature type="domain" description="Carbamoyl-phosphate synthase small subunit N-terminal" evidence="9">
    <location>
        <begin position="1"/>
        <end position="131"/>
    </location>
</feature>
<dbReference type="Pfam" id="PF00117">
    <property type="entry name" value="GATase"/>
    <property type="match status" value="1"/>
</dbReference>
<dbReference type="GO" id="GO:0006541">
    <property type="term" value="P:glutamine metabolic process"/>
    <property type="evidence" value="ECO:0007669"/>
    <property type="project" value="InterPro"/>
</dbReference>
<dbReference type="Proteomes" id="UP000824071">
    <property type="component" value="Unassembled WGS sequence"/>
</dbReference>
<proteinExistence type="inferred from homology"/>
<dbReference type="NCBIfam" id="NF009475">
    <property type="entry name" value="PRK12838.1"/>
    <property type="match status" value="1"/>
</dbReference>
<feature type="region of interest" description="CPSase" evidence="8">
    <location>
        <begin position="1"/>
        <end position="171"/>
    </location>
</feature>
<dbReference type="PROSITE" id="PS51273">
    <property type="entry name" value="GATASE_TYPE_1"/>
    <property type="match status" value="1"/>
</dbReference>
<dbReference type="PANTHER" id="PTHR43418">
    <property type="entry name" value="MULTIFUNCTIONAL TRYPTOPHAN BIOSYNTHESIS PROTEIN-RELATED"/>
    <property type="match status" value="1"/>
</dbReference>
<keyword evidence="4 8" id="KW-0547">Nucleotide-binding</keyword>
<keyword evidence="8" id="KW-0665">Pyrimidine biosynthesis</keyword>
<sequence length="360" mass="39493">MKAYLMLEDGSVYEGQARGRFRETTCEIVFNTSMTGYVEILTDPSYAGQGVVMTYPMIGNYGISREDFESERLQPSAFLVHELCGTPSNFRSTDTIENLLTEFDIPCISGLDTRAVVKKLRESGTMRGVLTADISDKARLFGEIAAYRQEKLVEGVSCKTPYVAGKGNTGAKIALYDFGTKRNIVESLASRGCEVTVYPTRTPAETVLASHPDGVMLSNGPGDPAACVEIIREVRKIYDSGVPTFAICLGHQLMALAVGGSTERMKYGHRGANHPVKFLHRDRTYLSSQNHGYMVKAAGLPENAEVHCVNVNDGTVEGILYHGKPIFTVQFHPEANAGPRDTAFLFDKFLKMAAEGRYDD</sequence>
<comment type="pathway">
    <text evidence="8">Pyrimidine metabolism; UMP biosynthesis via de novo pathway; (S)-dihydroorotate from bicarbonate: step 1/3.</text>
</comment>
<dbReference type="GO" id="GO:0006526">
    <property type="term" value="P:L-arginine biosynthetic process"/>
    <property type="evidence" value="ECO:0007669"/>
    <property type="project" value="UniProtKB-UniRule"/>
</dbReference>
<dbReference type="InterPro" id="IPR006274">
    <property type="entry name" value="CarbamoylP_synth_ssu"/>
</dbReference>
<name>A0A9D1IFY2_9FIRM</name>
<feature type="binding site" evidence="8">
    <location>
        <position position="252"/>
    </location>
    <ligand>
        <name>L-glutamine</name>
        <dbReference type="ChEBI" id="CHEBI:58359"/>
    </ligand>
</feature>
<dbReference type="GO" id="GO:0004088">
    <property type="term" value="F:carbamoyl-phosphate synthase (glutamine-hydrolyzing) activity"/>
    <property type="evidence" value="ECO:0007669"/>
    <property type="project" value="UniProtKB-UniRule"/>
</dbReference>
<evidence type="ECO:0000256" key="4">
    <source>
        <dbReference type="ARBA" id="ARBA00022741"/>
    </source>
</evidence>
<evidence type="ECO:0000313" key="10">
    <source>
        <dbReference type="EMBL" id="HIU36021.1"/>
    </source>
</evidence>
<keyword evidence="8" id="KW-0055">Arginine biosynthesis</keyword>
<dbReference type="InterPro" id="IPR035686">
    <property type="entry name" value="CPSase_GATase1"/>
</dbReference>
<dbReference type="InterPro" id="IPR017926">
    <property type="entry name" value="GATASE"/>
</dbReference>
<feature type="active site" evidence="8">
    <location>
        <position position="332"/>
    </location>
</feature>
<comment type="catalytic activity">
    <reaction evidence="7 8">
        <text>hydrogencarbonate + L-glutamine + 2 ATP + H2O = carbamoyl phosphate + L-glutamate + 2 ADP + phosphate + 2 H(+)</text>
        <dbReference type="Rhea" id="RHEA:18633"/>
        <dbReference type="ChEBI" id="CHEBI:15377"/>
        <dbReference type="ChEBI" id="CHEBI:15378"/>
        <dbReference type="ChEBI" id="CHEBI:17544"/>
        <dbReference type="ChEBI" id="CHEBI:29985"/>
        <dbReference type="ChEBI" id="CHEBI:30616"/>
        <dbReference type="ChEBI" id="CHEBI:43474"/>
        <dbReference type="ChEBI" id="CHEBI:58228"/>
        <dbReference type="ChEBI" id="CHEBI:58359"/>
        <dbReference type="ChEBI" id="CHEBI:456216"/>
        <dbReference type="EC" id="6.3.5.5"/>
    </reaction>
</comment>
<organism evidence="10 11">
    <name type="scientific">Candidatus Fimenecus excrementigallinarum</name>
    <dbReference type="NCBI Taxonomy" id="2840816"/>
    <lineage>
        <taxon>Bacteria</taxon>
        <taxon>Bacillati</taxon>
        <taxon>Bacillota</taxon>
        <taxon>Clostridia</taxon>
        <taxon>Candidatus Fimenecus</taxon>
    </lineage>
</organism>
<feature type="binding site" evidence="8">
    <location>
        <position position="292"/>
    </location>
    <ligand>
        <name>L-glutamine</name>
        <dbReference type="ChEBI" id="CHEBI:58359"/>
    </ligand>
</feature>
<comment type="pathway">
    <text evidence="1 8">Amino-acid biosynthesis; L-arginine biosynthesis; carbamoyl phosphate from bicarbonate: step 1/1.</text>
</comment>
<dbReference type="HAMAP" id="MF_01209">
    <property type="entry name" value="CPSase_S_chain"/>
    <property type="match status" value="1"/>
</dbReference>
<evidence type="ECO:0000313" key="11">
    <source>
        <dbReference type="Proteomes" id="UP000824071"/>
    </source>
</evidence>
<dbReference type="InterPro" id="IPR036480">
    <property type="entry name" value="CarbP_synth_ssu_N_sf"/>
</dbReference>
<dbReference type="EC" id="6.3.5.5" evidence="8"/>
<keyword evidence="3 8" id="KW-0436">Ligase</keyword>
<dbReference type="GO" id="GO:0005524">
    <property type="term" value="F:ATP binding"/>
    <property type="evidence" value="ECO:0007669"/>
    <property type="project" value="UniProtKB-UniRule"/>
</dbReference>
<keyword evidence="8" id="KW-0028">Amino-acid biosynthesis</keyword>
<dbReference type="InterPro" id="IPR029062">
    <property type="entry name" value="Class_I_gatase-like"/>
</dbReference>
<feature type="binding site" evidence="8">
    <location>
        <position position="220"/>
    </location>
    <ligand>
        <name>L-glutamine</name>
        <dbReference type="ChEBI" id="CHEBI:58359"/>
    </ligand>
</feature>
<reference evidence="10" key="2">
    <citation type="journal article" date="2021" name="PeerJ">
        <title>Extensive microbial diversity within the chicken gut microbiome revealed by metagenomics and culture.</title>
        <authorList>
            <person name="Gilroy R."/>
            <person name="Ravi A."/>
            <person name="Getino M."/>
            <person name="Pursley I."/>
            <person name="Horton D.L."/>
            <person name="Alikhan N.F."/>
            <person name="Baker D."/>
            <person name="Gharbi K."/>
            <person name="Hall N."/>
            <person name="Watson M."/>
            <person name="Adriaenssens E.M."/>
            <person name="Foster-Nyarko E."/>
            <person name="Jarju S."/>
            <person name="Secka A."/>
            <person name="Antonio M."/>
            <person name="Oren A."/>
            <person name="Chaudhuri R.R."/>
            <person name="La Ragione R."/>
            <person name="Hildebrand F."/>
            <person name="Pallen M.J."/>
        </authorList>
    </citation>
    <scope>NUCLEOTIDE SEQUENCE</scope>
    <source>
        <strain evidence="10">ChiGjej1B1-19959</strain>
    </source>
</reference>
<dbReference type="Gene3D" id="3.50.30.20">
    <property type="entry name" value="Carbamoyl-phosphate synthase small subunit, N-terminal domain"/>
    <property type="match status" value="1"/>
</dbReference>
<evidence type="ECO:0000256" key="5">
    <source>
        <dbReference type="ARBA" id="ARBA00022840"/>
    </source>
</evidence>
<gene>
    <name evidence="8" type="primary">carA</name>
    <name evidence="10" type="ORF">IAC53_05385</name>
</gene>
<dbReference type="PRINTS" id="PR00096">
    <property type="entry name" value="GATASE"/>
</dbReference>
<evidence type="ECO:0000256" key="2">
    <source>
        <dbReference type="ARBA" id="ARBA00007800"/>
    </source>
</evidence>
<dbReference type="CDD" id="cd01744">
    <property type="entry name" value="GATase1_CPSase"/>
    <property type="match status" value="1"/>
</dbReference>
<dbReference type="AlphaFoldDB" id="A0A9D1IFY2"/>
<evidence type="ECO:0000259" key="9">
    <source>
        <dbReference type="SMART" id="SM01097"/>
    </source>
</evidence>
<dbReference type="EMBL" id="DVMW01000032">
    <property type="protein sequence ID" value="HIU36021.1"/>
    <property type="molecule type" value="Genomic_DNA"/>
</dbReference>
<comment type="similarity">
    <text evidence="2 8">Belongs to the CarA family.</text>
</comment>
<dbReference type="PANTHER" id="PTHR43418:SF7">
    <property type="entry name" value="CARBAMOYL-PHOSPHATE SYNTHASE SMALL CHAIN"/>
    <property type="match status" value="1"/>
</dbReference>
<dbReference type="PRINTS" id="PR00099">
    <property type="entry name" value="CPSGATASE"/>
</dbReference>
<dbReference type="SUPFAM" id="SSF52021">
    <property type="entry name" value="Carbamoyl phosphate synthetase, small subunit N-terminal domain"/>
    <property type="match status" value="1"/>
</dbReference>
<comment type="caution">
    <text evidence="10">The sequence shown here is derived from an EMBL/GenBank/DDBJ whole genome shotgun (WGS) entry which is preliminary data.</text>
</comment>
<accession>A0A9D1IFY2</accession>
<protein>
    <recommendedName>
        <fullName evidence="8">Carbamoyl phosphate synthase small chain</fullName>
        <ecNumber evidence="8">6.3.5.5</ecNumber>
    </recommendedName>
    <alternativeName>
        <fullName evidence="8">Carbamoyl phosphate synthetase glutamine chain</fullName>
    </alternativeName>
</protein>
<dbReference type="InterPro" id="IPR002474">
    <property type="entry name" value="CarbamoylP_synth_ssu_N"/>
</dbReference>
<evidence type="ECO:0000256" key="3">
    <source>
        <dbReference type="ARBA" id="ARBA00022598"/>
    </source>
</evidence>
<evidence type="ECO:0000256" key="6">
    <source>
        <dbReference type="ARBA" id="ARBA00022962"/>
    </source>
</evidence>
<feature type="binding site" evidence="8">
    <location>
        <position position="293"/>
    </location>
    <ligand>
        <name>L-glutamine</name>
        <dbReference type="ChEBI" id="CHEBI:58359"/>
    </ligand>
</feature>
<dbReference type="Pfam" id="PF00988">
    <property type="entry name" value="CPSase_sm_chain"/>
    <property type="match status" value="1"/>
</dbReference>
<feature type="binding site" evidence="8">
    <location>
        <position position="249"/>
    </location>
    <ligand>
        <name>L-glutamine</name>
        <dbReference type="ChEBI" id="CHEBI:58359"/>
    </ligand>
</feature>
<dbReference type="InterPro" id="IPR050472">
    <property type="entry name" value="Anth_synth/Amidotransfase"/>
</dbReference>
<dbReference type="GO" id="GO:0044205">
    <property type="term" value="P:'de novo' UMP biosynthetic process"/>
    <property type="evidence" value="ECO:0007669"/>
    <property type="project" value="UniProtKB-UniRule"/>
</dbReference>
<keyword evidence="6 8" id="KW-0315">Glutamine amidotransferase</keyword>